<dbReference type="Gene3D" id="2.30.30.40">
    <property type="entry name" value="SH3 Domains"/>
    <property type="match status" value="1"/>
</dbReference>
<keyword evidence="3" id="KW-0378">Hydrolase</keyword>
<dbReference type="InterPro" id="IPR051202">
    <property type="entry name" value="Peptidase_C40"/>
</dbReference>
<dbReference type="InterPro" id="IPR041382">
    <property type="entry name" value="SH3_16"/>
</dbReference>
<proteinExistence type="inferred from homology"/>
<dbReference type="InterPro" id="IPR038765">
    <property type="entry name" value="Papain-like_cys_pep_sf"/>
</dbReference>
<dbReference type="PROSITE" id="PS51781">
    <property type="entry name" value="SH3B"/>
    <property type="match status" value="1"/>
</dbReference>
<organism evidence="7 8">
    <name type="scientific">Taishania pollutisoli</name>
    <dbReference type="NCBI Taxonomy" id="2766479"/>
    <lineage>
        <taxon>Bacteria</taxon>
        <taxon>Pseudomonadati</taxon>
        <taxon>Bacteroidota</taxon>
        <taxon>Flavobacteriia</taxon>
        <taxon>Flavobacteriales</taxon>
        <taxon>Crocinitomicaceae</taxon>
        <taxon>Taishania</taxon>
    </lineage>
</organism>
<sequence>MSSISAYCKVAIAPVREDAKDSSEMVTQLLFGEMVDVMEEQEKWWKIRTYQDNYIGWVDPKQLRKLSKKEAGRWLDGLSYQRNLITELITPWGKQLIVKGSFVPFHVKDSFSIGNDEYFLAGEPDEKVGGNPVAIALEYLNAPYLWGGKTPFGIDCSGLTQQVFRFLEINLPRDASQQVEYGTSIDFEERLPGDVLFFSNENGKVIHVGIIKDDNEIIHASGQVRIDRYDQKGILHYSGEYYTHSFSAIKRMI</sequence>
<keyword evidence="4" id="KW-0788">Thiol protease</keyword>
<dbReference type="GO" id="GO:0006508">
    <property type="term" value="P:proteolysis"/>
    <property type="evidence" value="ECO:0007669"/>
    <property type="project" value="UniProtKB-KW"/>
</dbReference>
<comment type="similarity">
    <text evidence="1">Belongs to the peptidase C40 family.</text>
</comment>
<evidence type="ECO:0000313" key="7">
    <source>
        <dbReference type="EMBL" id="MBC9813132.1"/>
    </source>
</evidence>
<feature type="domain" description="NlpC/P60" evidence="6">
    <location>
        <begin position="126"/>
        <end position="253"/>
    </location>
</feature>
<dbReference type="InterPro" id="IPR000064">
    <property type="entry name" value="NLP_P60_dom"/>
</dbReference>
<evidence type="ECO:0000313" key="8">
    <source>
        <dbReference type="Proteomes" id="UP000652681"/>
    </source>
</evidence>
<evidence type="ECO:0000256" key="1">
    <source>
        <dbReference type="ARBA" id="ARBA00007074"/>
    </source>
</evidence>
<evidence type="ECO:0000259" key="5">
    <source>
        <dbReference type="PROSITE" id="PS51781"/>
    </source>
</evidence>
<evidence type="ECO:0000259" key="6">
    <source>
        <dbReference type="PROSITE" id="PS51935"/>
    </source>
</evidence>
<dbReference type="PROSITE" id="PS51935">
    <property type="entry name" value="NLPC_P60"/>
    <property type="match status" value="1"/>
</dbReference>
<dbReference type="Pfam" id="PF00877">
    <property type="entry name" value="NLPC_P60"/>
    <property type="match status" value="1"/>
</dbReference>
<dbReference type="PANTHER" id="PTHR47053">
    <property type="entry name" value="MUREIN DD-ENDOPEPTIDASE MEPH-RELATED"/>
    <property type="match status" value="1"/>
</dbReference>
<dbReference type="EMBL" id="JACVEL010000008">
    <property type="protein sequence ID" value="MBC9813132.1"/>
    <property type="molecule type" value="Genomic_DNA"/>
</dbReference>
<keyword evidence="2" id="KW-0645">Protease</keyword>
<gene>
    <name evidence="7" type="ORF">H9Y05_11710</name>
</gene>
<keyword evidence="8" id="KW-1185">Reference proteome</keyword>
<dbReference type="Gene3D" id="3.90.1720.10">
    <property type="entry name" value="endopeptidase domain like (from Nostoc punctiforme)"/>
    <property type="match status" value="1"/>
</dbReference>
<protein>
    <submittedName>
        <fullName evidence="7">C40 family peptidase</fullName>
    </submittedName>
</protein>
<dbReference type="GO" id="GO:0008234">
    <property type="term" value="F:cysteine-type peptidase activity"/>
    <property type="evidence" value="ECO:0007669"/>
    <property type="project" value="UniProtKB-KW"/>
</dbReference>
<dbReference type="Pfam" id="PF18348">
    <property type="entry name" value="SH3_16"/>
    <property type="match status" value="1"/>
</dbReference>
<dbReference type="RefSeq" id="WP_163491918.1">
    <property type="nucleotide sequence ID" value="NZ_JACVEL010000008.1"/>
</dbReference>
<reference evidence="7" key="1">
    <citation type="submission" date="2020-09" db="EMBL/GenBank/DDBJ databases">
        <title>Taishania pollutisoli gen. nov., sp. nov., Isolated from Tetrabromobisphenol A-Contaminated Soil.</title>
        <authorList>
            <person name="Chen Q."/>
        </authorList>
    </citation>
    <scope>NUCLEOTIDE SEQUENCE</scope>
    <source>
        <strain evidence="7">CZZ-1</strain>
    </source>
</reference>
<dbReference type="Proteomes" id="UP000652681">
    <property type="component" value="Unassembled WGS sequence"/>
</dbReference>
<dbReference type="InterPro" id="IPR003646">
    <property type="entry name" value="SH3-like_bac-type"/>
</dbReference>
<evidence type="ECO:0000256" key="3">
    <source>
        <dbReference type="ARBA" id="ARBA00022801"/>
    </source>
</evidence>
<evidence type="ECO:0000256" key="4">
    <source>
        <dbReference type="ARBA" id="ARBA00022807"/>
    </source>
</evidence>
<accession>A0A8J6TTH5</accession>
<feature type="domain" description="SH3b" evidence="5">
    <location>
        <begin position="1"/>
        <end position="67"/>
    </location>
</feature>
<dbReference type="SUPFAM" id="SSF82057">
    <property type="entry name" value="Prokaryotic SH3-related domain"/>
    <property type="match status" value="1"/>
</dbReference>
<name>A0A8J6TTH5_9FLAO</name>
<evidence type="ECO:0000256" key="2">
    <source>
        <dbReference type="ARBA" id="ARBA00022670"/>
    </source>
</evidence>
<dbReference type="SUPFAM" id="SSF54001">
    <property type="entry name" value="Cysteine proteinases"/>
    <property type="match status" value="1"/>
</dbReference>
<dbReference type="AlphaFoldDB" id="A0A8J6TTH5"/>
<comment type="caution">
    <text evidence="7">The sequence shown here is derived from an EMBL/GenBank/DDBJ whole genome shotgun (WGS) entry which is preliminary data.</text>
</comment>
<dbReference type="PANTHER" id="PTHR47053:SF1">
    <property type="entry name" value="MUREIN DD-ENDOPEPTIDASE MEPH-RELATED"/>
    <property type="match status" value="1"/>
</dbReference>